<accession>A0A951U4T7</accession>
<evidence type="ECO:0000313" key="2">
    <source>
        <dbReference type="Proteomes" id="UP000707356"/>
    </source>
</evidence>
<reference evidence="1" key="2">
    <citation type="journal article" date="2022" name="Microbiol. Resour. Announc.">
        <title>Metagenome Sequencing to Explore Phylogenomics of Terrestrial Cyanobacteria.</title>
        <authorList>
            <person name="Ward R.D."/>
            <person name="Stajich J.E."/>
            <person name="Johansen J.R."/>
            <person name="Huntemann M."/>
            <person name="Clum A."/>
            <person name="Foster B."/>
            <person name="Foster B."/>
            <person name="Roux S."/>
            <person name="Palaniappan K."/>
            <person name="Varghese N."/>
            <person name="Mukherjee S."/>
            <person name="Reddy T.B.K."/>
            <person name="Daum C."/>
            <person name="Copeland A."/>
            <person name="Chen I.A."/>
            <person name="Ivanova N.N."/>
            <person name="Kyrpides N.C."/>
            <person name="Shapiro N."/>
            <person name="Eloe-Fadrosh E.A."/>
            <person name="Pietrasiak N."/>
        </authorList>
    </citation>
    <scope>NUCLEOTIDE SEQUENCE</scope>
    <source>
        <strain evidence="1">GSE-TBD4-15B</strain>
    </source>
</reference>
<comment type="caution">
    <text evidence="1">The sequence shown here is derived from an EMBL/GenBank/DDBJ whole genome shotgun (WGS) entry which is preliminary data.</text>
</comment>
<proteinExistence type="predicted"/>
<sequence>MMRNQLCNSPAAFLQVLVRPNGQAQGASLNRVSIQDAAAYRITGLLTGLPDPVDPVDLVDPVRLGEFSQLIWGITPRSGRSTS</sequence>
<organism evidence="1 2">
    <name type="scientific">Pegethrix bostrychoides GSE-TBD4-15B</name>
    <dbReference type="NCBI Taxonomy" id="2839662"/>
    <lineage>
        <taxon>Bacteria</taxon>
        <taxon>Bacillati</taxon>
        <taxon>Cyanobacteriota</taxon>
        <taxon>Cyanophyceae</taxon>
        <taxon>Oculatellales</taxon>
        <taxon>Oculatellaceae</taxon>
        <taxon>Pegethrix</taxon>
    </lineage>
</organism>
<protein>
    <submittedName>
        <fullName evidence="1">Uncharacterized protein</fullName>
    </submittedName>
</protein>
<name>A0A951U4T7_9CYAN</name>
<dbReference type="Proteomes" id="UP000707356">
    <property type="component" value="Unassembled WGS sequence"/>
</dbReference>
<evidence type="ECO:0000313" key="1">
    <source>
        <dbReference type="EMBL" id="MBW4464807.1"/>
    </source>
</evidence>
<gene>
    <name evidence="1" type="ORF">KME07_05120</name>
</gene>
<reference evidence="1" key="1">
    <citation type="submission" date="2021-05" db="EMBL/GenBank/DDBJ databases">
        <authorList>
            <person name="Pietrasiak N."/>
            <person name="Ward R."/>
            <person name="Stajich J.E."/>
            <person name="Kurbessoian T."/>
        </authorList>
    </citation>
    <scope>NUCLEOTIDE SEQUENCE</scope>
    <source>
        <strain evidence="1">GSE-TBD4-15B</strain>
    </source>
</reference>
<dbReference type="EMBL" id="JAHHHV010000021">
    <property type="protein sequence ID" value="MBW4464807.1"/>
    <property type="molecule type" value="Genomic_DNA"/>
</dbReference>
<dbReference type="AlphaFoldDB" id="A0A951U4T7"/>